<organism evidence="3 4">
    <name type="scientific">Tumebacillus lacus</name>
    <dbReference type="NCBI Taxonomy" id="2995335"/>
    <lineage>
        <taxon>Bacteria</taxon>
        <taxon>Bacillati</taxon>
        <taxon>Bacillota</taxon>
        <taxon>Bacilli</taxon>
        <taxon>Bacillales</taxon>
        <taxon>Alicyclobacillaceae</taxon>
        <taxon>Tumebacillus</taxon>
    </lineage>
</organism>
<dbReference type="Pfam" id="PF14399">
    <property type="entry name" value="BtrH_N"/>
    <property type="match status" value="1"/>
</dbReference>
<evidence type="ECO:0000259" key="1">
    <source>
        <dbReference type="Pfam" id="PF14399"/>
    </source>
</evidence>
<name>A0ABT3X813_9BACL</name>
<protein>
    <submittedName>
        <fullName evidence="3">DUF4872 domain-containing protein</fullName>
    </submittedName>
</protein>
<evidence type="ECO:0000313" key="4">
    <source>
        <dbReference type="Proteomes" id="UP001208017"/>
    </source>
</evidence>
<accession>A0ABT3X813</accession>
<dbReference type="Pfam" id="PF16169">
    <property type="entry name" value="DUF4872"/>
    <property type="match status" value="1"/>
</dbReference>
<comment type="caution">
    <text evidence="3">The sequence shown here is derived from an EMBL/GenBank/DDBJ whole genome shotgun (WGS) entry which is preliminary data.</text>
</comment>
<feature type="domain" description="Butirosin biosynthesis protein H N-terminal" evidence="1">
    <location>
        <begin position="16"/>
        <end position="149"/>
    </location>
</feature>
<dbReference type="EMBL" id="JAPMLT010000013">
    <property type="protein sequence ID" value="MCX7571791.1"/>
    <property type="molecule type" value="Genomic_DNA"/>
</dbReference>
<sequence length="344" mass="39626">MKRLDDFIEVNRLGSHCGSSALRVIMQGNGYDLSEDMCLGLGSGLGFIYQRYLTVDYYFFTGRNESLQENLAGVLGARLEAGRTDDPEVGWLQAKELVDAGIPVMLDLDMMYLPYLVEHAKLDRPFHFGLHNAILVGYDQSRGTALLLDYLWREPKEVPMEQLTAARNSQTAPIKPENAWKALIMPMEKRDLHTAVREAIDLNVHRMRYPFAFKMGLPGLKMFAREIRKWPEQMTPDELMNNAYMAAELFERIGTGGGNFRRMYARFLKEVYWLTGQEMYQDCSAAYMELFRRWRRVGKLFEEAAADPRQGIFADDPAVDEELRELVDLEYAAIDRLELAVRSY</sequence>
<keyword evidence="4" id="KW-1185">Reference proteome</keyword>
<feature type="domain" description="DUF4872" evidence="2">
    <location>
        <begin position="162"/>
        <end position="337"/>
    </location>
</feature>
<gene>
    <name evidence="3" type="ORF">OS242_17750</name>
</gene>
<dbReference type="Proteomes" id="UP001208017">
    <property type="component" value="Unassembled WGS sequence"/>
</dbReference>
<evidence type="ECO:0000259" key="2">
    <source>
        <dbReference type="Pfam" id="PF16169"/>
    </source>
</evidence>
<reference evidence="3 4" key="1">
    <citation type="submission" date="2022-11" db="EMBL/GenBank/DDBJ databases">
        <title>Study of microbial diversity in lake waters.</title>
        <authorList>
            <person name="Zhang J."/>
        </authorList>
    </citation>
    <scope>NUCLEOTIDE SEQUENCE [LARGE SCALE GENOMIC DNA]</scope>
    <source>
        <strain evidence="3 4">DT12</strain>
    </source>
</reference>
<dbReference type="InterPro" id="IPR032369">
    <property type="entry name" value="DUF4872"/>
</dbReference>
<dbReference type="RefSeq" id="WP_267153042.1">
    <property type="nucleotide sequence ID" value="NZ_JAPMLT010000013.1"/>
</dbReference>
<proteinExistence type="predicted"/>
<dbReference type="InterPro" id="IPR026935">
    <property type="entry name" value="BtrH_N"/>
</dbReference>
<evidence type="ECO:0000313" key="3">
    <source>
        <dbReference type="EMBL" id="MCX7571791.1"/>
    </source>
</evidence>